<dbReference type="InterPro" id="IPR050202">
    <property type="entry name" value="Cyt/Deoxycyt_deaminase"/>
</dbReference>
<proteinExistence type="inferred from homology"/>
<evidence type="ECO:0000256" key="3">
    <source>
        <dbReference type="ARBA" id="ARBA00006576"/>
    </source>
</evidence>
<dbReference type="Proteomes" id="UP000391834">
    <property type="component" value="Unassembled WGS sequence"/>
</dbReference>
<dbReference type="AlphaFoldDB" id="A0A5M4AWR2"/>
<evidence type="ECO:0000256" key="13">
    <source>
        <dbReference type="PIRSR" id="PIRSR606262-2"/>
    </source>
</evidence>
<dbReference type="InterPro" id="IPR006262">
    <property type="entry name" value="Cyt_deam_tetra"/>
</dbReference>
<comment type="caution">
    <text evidence="17">The sequence shown here is derived from an EMBL/GenBank/DDBJ whole genome shotgun (WGS) entry which is preliminary data.</text>
</comment>
<evidence type="ECO:0000256" key="10">
    <source>
        <dbReference type="ARBA" id="ARBA00049252"/>
    </source>
</evidence>
<dbReference type="Gene3D" id="3.40.140.10">
    <property type="entry name" value="Cytidine Deaminase, domain 2"/>
    <property type="match status" value="1"/>
</dbReference>
<dbReference type="CDD" id="cd01283">
    <property type="entry name" value="cytidine_deaminase"/>
    <property type="match status" value="1"/>
</dbReference>
<evidence type="ECO:0000256" key="2">
    <source>
        <dbReference type="ARBA" id="ARBA00003949"/>
    </source>
</evidence>
<comment type="catalytic activity">
    <reaction evidence="10 15">
        <text>2'-deoxycytidine + H2O + H(+) = 2'-deoxyuridine + NH4(+)</text>
        <dbReference type="Rhea" id="RHEA:13433"/>
        <dbReference type="ChEBI" id="CHEBI:15377"/>
        <dbReference type="ChEBI" id="CHEBI:15378"/>
        <dbReference type="ChEBI" id="CHEBI:15698"/>
        <dbReference type="ChEBI" id="CHEBI:16450"/>
        <dbReference type="ChEBI" id="CHEBI:28938"/>
        <dbReference type="EC" id="3.5.4.5"/>
    </reaction>
</comment>
<sequence>MKEIVFRIALTEYSGIDELPVTEQKLLQKAREAAKDAYSPYSGFKVGSAVLLENGQTITGNNQENAAYPSGLCAERTALFYASAQFPNVPVSMIAVSALKQELLVDNTVKPCGSCRQVMAEFEDRFEKPIRIILDGHDRIEVLDGIDNLLPLRFRKEALD</sequence>
<protein>
    <recommendedName>
        <fullName evidence="5 15">Cytidine deaminase</fullName>
        <ecNumber evidence="4 15">3.5.4.5</ecNumber>
    </recommendedName>
    <alternativeName>
        <fullName evidence="9 15">Cytidine aminohydrolase</fullName>
    </alternativeName>
</protein>
<dbReference type="InterPro" id="IPR016193">
    <property type="entry name" value="Cytidine_deaminase-like"/>
</dbReference>
<keyword evidence="18" id="KW-1185">Reference proteome</keyword>
<dbReference type="GO" id="GO:0072527">
    <property type="term" value="P:pyrimidine-containing compound metabolic process"/>
    <property type="evidence" value="ECO:0007669"/>
    <property type="project" value="UniProtKB-ARBA"/>
</dbReference>
<keyword evidence="7 15" id="KW-0378">Hydrolase</keyword>
<dbReference type="NCBIfam" id="NF004064">
    <property type="entry name" value="PRK05578.1"/>
    <property type="match status" value="1"/>
</dbReference>
<dbReference type="GO" id="GO:0005829">
    <property type="term" value="C:cytosol"/>
    <property type="evidence" value="ECO:0007669"/>
    <property type="project" value="TreeGrafter"/>
</dbReference>
<evidence type="ECO:0000256" key="7">
    <source>
        <dbReference type="ARBA" id="ARBA00022801"/>
    </source>
</evidence>
<dbReference type="PANTHER" id="PTHR11644:SF2">
    <property type="entry name" value="CYTIDINE DEAMINASE"/>
    <property type="match status" value="1"/>
</dbReference>
<dbReference type="OrthoDB" id="9795347at2"/>
<evidence type="ECO:0000313" key="17">
    <source>
        <dbReference type="EMBL" id="GET32204.1"/>
    </source>
</evidence>
<organism evidence="17 18">
    <name type="scientific">Prolixibacter bellariivorans</name>
    <dbReference type="NCBI Taxonomy" id="314319"/>
    <lineage>
        <taxon>Bacteria</taxon>
        <taxon>Pseudomonadati</taxon>
        <taxon>Bacteroidota</taxon>
        <taxon>Bacteroidia</taxon>
        <taxon>Marinilabiliales</taxon>
        <taxon>Prolixibacteraceae</taxon>
        <taxon>Prolixibacter</taxon>
    </lineage>
</organism>
<dbReference type="RefSeq" id="WP_025863304.1">
    <property type="nucleotide sequence ID" value="NZ_BLAX01000001.1"/>
</dbReference>
<evidence type="ECO:0000256" key="9">
    <source>
        <dbReference type="ARBA" id="ARBA00032005"/>
    </source>
</evidence>
<feature type="binding site" evidence="14">
    <location>
        <position position="73"/>
    </location>
    <ligand>
        <name>Zn(2+)</name>
        <dbReference type="ChEBI" id="CHEBI:29105"/>
        <note>catalytic</note>
    </ligand>
</feature>
<evidence type="ECO:0000259" key="16">
    <source>
        <dbReference type="PROSITE" id="PS51747"/>
    </source>
</evidence>
<name>A0A5M4AWR2_9BACT</name>
<dbReference type="EC" id="3.5.4.5" evidence="4 15"/>
<feature type="binding site" evidence="14">
    <location>
        <position position="115"/>
    </location>
    <ligand>
        <name>Zn(2+)</name>
        <dbReference type="ChEBI" id="CHEBI:29105"/>
        <note>catalytic</note>
    </ligand>
</feature>
<evidence type="ECO:0000256" key="1">
    <source>
        <dbReference type="ARBA" id="ARBA00001947"/>
    </source>
</evidence>
<dbReference type="SUPFAM" id="SSF53927">
    <property type="entry name" value="Cytidine deaminase-like"/>
    <property type="match status" value="1"/>
</dbReference>
<dbReference type="Pfam" id="PF00383">
    <property type="entry name" value="dCMP_cyt_deam_1"/>
    <property type="match status" value="1"/>
</dbReference>
<evidence type="ECO:0000256" key="11">
    <source>
        <dbReference type="ARBA" id="ARBA00049558"/>
    </source>
</evidence>
<evidence type="ECO:0000256" key="6">
    <source>
        <dbReference type="ARBA" id="ARBA00022723"/>
    </source>
</evidence>
<evidence type="ECO:0000256" key="12">
    <source>
        <dbReference type="PIRSR" id="PIRSR606262-1"/>
    </source>
</evidence>
<dbReference type="GO" id="GO:0055086">
    <property type="term" value="P:nucleobase-containing small molecule metabolic process"/>
    <property type="evidence" value="ECO:0007669"/>
    <property type="project" value="UniProtKB-ARBA"/>
</dbReference>
<feature type="binding site" evidence="14">
    <location>
        <position position="112"/>
    </location>
    <ligand>
        <name>Zn(2+)</name>
        <dbReference type="ChEBI" id="CHEBI:29105"/>
        <note>catalytic</note>
    </ligand>
</feature>
<dbReference type="NCBIfam" id="TIGR01354">
    <property type="entry name" value="cyt_deam_tetra"/>
    <property type="match status" value="1"/>
</dbReference>
<dbReference type="GO" id="GO:0008270">
    <property type="term" value="F:zinc ion binding"/>
    <property type="evidence" value="ECO:0007669"/>
    <property type="project" value="UniProtKB-UniRule"/>
</dbReference>
<reference evidence="17 18" key="1">
    <citation type="submission" date="2019-10" db="EMBL/GenBank/DDBJ databases">
        <title>Prolixibacter strains distinguished by the presence of nitrate reductase genes were adept at nitrate-dependent anaerobic corrosion of metallic iron and carbon steel.</title>
        <authorList>
            <person name="Iino T."/>
            <person name="Shono N."/>
            <person name="Ito K."/>
            <person name="Nakamura R."/>
            <person name="Sueoka K."/>
            <person name="Harayama S."/>
            <person name="Ohkuma M."/>
        </authorList>
    </citation>
    <scope>NUCLEOTIDE SEQUENCE [LARGE SCALE GENOMIC DNA]</scope>
    <source>
        <strain evidence="17 18">JCM 13498</strain>
    </source>
</reference>
<dbReference type="InterPro" id="IPR016192">
    <property type="entry name" value="APOBEC/CMP_deaminase_Zn-bd"/>
</dbReference>
<dbReference type="InterPro" id="IPR002125">
    <property type="entry name" value="CMP_dCMP_dom"/>
</dbReference>
<evidence type="ECO:0000313" key="18">
    <source>
        <dbReference type="Proteomes" id="UP000391834"/>
    </source>
</evidence>
<comment type="cofactor">
    <cofactor evidence="1 14 15">
        <name>Zn(2+)</name>
        <dbReference type="ChEBI" id="CHEBI:29105"/>
    </cofactor>
</comment>
<dbReference type="GO" id="GO:0042802">
    <property type="term" value="F:identical protein binding"/>
    <property type="evidence" value="ECO:0007669"/>
    <property type="project" value="UniProtKB-ARBA"/>
</dbReference>
<dbReference type="PROSITE" id="PS00903">
    <property type="entry name" value="CYT_DCMP_DEAMINASES_1"/>
    <property type="match status" value="1"/>
</dbReference>
<comment type="similarity">
    <text evidence="3 15">Belongs to the cytidine and deoxycytidylate deaminase family.</text>
</comment>
<dbReference type="PANTHER" id="PTHR11644">
    <property type="entry name" value="CYTIDINE DEAMINASE"/>
    <property type="match status" value="1"/>
</dbReference>
<evidence type="ECO:0000256" key="14">
    <source>
        <dbReference type="PIRSR" id="PIRSR606262-3"/>
    </source>
</evidence>
<evidence type="ECO:0000256" key="15">
    <source>
        <dbReference type="RuleBase" id="RU364006"/>
    </source>
</evidence>
<keyword evidence="8 14" id="KW-0862">Zinc</keyword>
<evidence type="ECO:0000256" key="5">
    <source>
        <dbReference type="ARBA" id="ARBA00018266"/>
    </source>
</evidence>
<dbReference type="GO" id="GO:0004126">
    <property type="term" value="F:cytidine deaminase activity"/>
    <property type="evidence" value="ECO:0007669"/>
    <property type="project" value="UniProtKB-UniRule"/>
</dbReference>
<feature type="binding site" evidence="13">
    <location>
        <begin position="62"/>
        <end position="68"/>
    </location>
    <ligand>
        <name>substrate</name>
    </ligand>
</feature>
<comment type="function">
    <text evidence="2 15">This enzyme scavenges exogenous and endogenous cytidine and 2'-deoxycytidine for UMP synthesis.</text>
</comment>
<keyword evidence="6 14" id="KW-0479">Metal-binding</keyword>
<dbReference type="PROSITE" id="PS51747">
    <property type="entry name" value="CYT_DCMP_DEAMINASES_2"/>
    <property type="match status" value="1"/>
</dbReference>
<evidence type="ECO:0000256" key="4">
    <source>
        <dbReference type="ARBA" id="ARBA00012783"/>
    </source>
</evidence>
<evidence type="ECO:0000256" key="8">
    <source>
        <dbReference type="ARBA" id="ARBA00022833"/>
    </source>
</evidence>
<gene>
    <name evidence="17" type="ORF">PbJCM13498_10670</name>
</gene>
<feature type="domain" description="CMP/dCMP-type deaminase" evidence="16">
    <location>
        <begin position="21"/>
        <end position="157"/>
    </location>
</feature>
<feature type="active site" description="Proton donor" evidence="12">
    <location>
        <position position="75"/>
    </location>
</feature>
<dbReference type="EMBL" id="BLAX01000001">
    <property type="protein sequence ID" value="GET32204.1"/>
    <property type="molecule type" value="Genomic_DNA"/>
</dbReference>
<accession>A0A5M4AWR2</accession>
<comment type="catalytic activity">
    <reaction evidence="11 15">
        <text>cytidine + H2O + H(+) = uridine + NH4(+)</text>
        <dbReference type="Rhea" id="RHEA:16069"/>
        <dbReference type="ChEBI" id="CHEBI:15377"/>
        <dbReference type="ChEBI" id="CHEBI:15378"/>
        <dbReference type="ChEBI" id="CHEBI:16704"/>
        <dbReference type="ChEBI" id="CHEBI:17562"/>
        <dbReference type="ChEBI" id="CHEBI:28938"/>
        <dbReference type="EC" id="3.5.4.5"/>
    </reaction>
</comment>